<feature type="site" description="Important for catalytic activity, responsible for pKa modulation of the active site Glu and correct orientation of both the proton donor and substrate" evidence="5">
    <location>
        <position position="922"/>
    </location>
</feature>
<gene>
    <name evidence="8" type="ORF">SAMN04487928_1179</name>
</gene>
<evidence type="ECO:0000313" key="9">
    <source>
        <dbReference type="Proteomes" id="UP000182624"/>
    </source>
</evidence>
<dbReference type="InterPro" id="IPR023296">
    <property type="entry name" value="Glyco_hydro_beta-prop_sf"/>
</dbReference>
<dbReference type="AlphaFoldDB" id="A0A1I5VFJ4"/>
<feature type="domain" description="Glycoside hydrolase family 2 catalytic" evidence="7">
    <location>
        <begin position="275"/>
        <end position="566"/>
    </location>
</feature>
<dbReference type="InterPro" id="IPR036156">
    <property type="entry name" value="Beta-gal/glucu_dom_sf"/>
</dbReference>
<dbReference type="Gene3D" id="3.20.20.80">
    <property type="entry name" value="Glycosidases"/>
    <property type="match status" value="1"/>
</dbReference>
<dbReference type="InterPro" id="IPR006710">
    <property type="entry name" value="Glyco_hydro_43"/>
</dbReference>
<dbReference type="PANTHER" id="PTHR42732">
    <property type="entry name" value="BETA-GALACTOSIDASE"/>
    <property type="match status" value="1"/>
</dbReference>
<dbReference type="RefSeq" id="WP_074888721.1">
    <property type="nucleotide sequence ID" value="NZ_FOXO01000017.1"/>
</dbReference>
<dbReference type="Gene3D" id="2.115.10.20">
    <property type="entry name" value="Glycosyl hydrolase domain, family 43"/>
    <property type="match status" value="1"/>
</dbReference>
<dbReference type="PRINTS" id="PR00132">
    <property type="entry name" value="GLHYDRLASE2"/>
</dbReference>
<dbReference type="SUPFAM" id="SSF49785">
    <property type="entry name" value="Galactose-binding domain-like"/>
    <property type="match status" value="1"/>
</dbReference>
<dbReference type="InterPro" id="IPR006103">
    <property type="entry name" value="Glyco_hydro_2_cat"/>
</dbReference>
<evidence type="ECO:0000259" key="6">
    <source>
        <dbReference type="Pfam" id="PF00703"/>
    </source>
</evidence>
<dbReference type="InterPro" id="IPR006101">
    <property type="entry name" value="Glyco_hydro_2"/>
</dbReference>
<evidence type="ECO:0000256" key="3">
    <source>
        <dbReference type="ARBA" id="ARBA00022801"/>
    </source>
</evidence>
<dbReference type="SUPFAM" id="SSF49303">
    <property type="entry name" value="beta-Galactosidase/glucuronidase domain"/>
    <property type="match status" value="1"/>
</dbReference>
<dbReference type="PANTHER" id="PTHR42732:SF1">
    <property type="entry name" value="BETA-MANNOSIDASE"/>
    <property type="match status" value="1"/>
</dbReference>
<dbReference type="Pfam" id="PF02836">
    <property type="entry name" value="Glyco_hydro_2_C"/>
    <property type="match status" value="1"/>
</dbReference>
<dbReference type="EMBL" id="FOXO01000017">
    <property type="protein sequence ID" value="SFQ06162.1"/>
    <property type="molecule type" value="Genomic_DNA"/>
</dbReference>
<evidence type="ECO:0000256" key="1">
    <source>
        <dbReference type="ARBA" id="ARBA00007401"/>
    </source>
</evidence>
<dbReference type="SUPFAM" id="SSF75005">
    <property type="entry name" value="Arabinanase/levansucrase/invertase"/>
    <property type="match status" value="1"/>
</dbReference>
<evidence type="ECO:0000256" key="4">
    <source>
        <dbReference type="ARBA" id="ARBA00023295"/>
    </source>
</evidence>
<keyword evidence="4" id="KW-0326">Glycosidase</keyword>
<reference evidence="9" key="1">
    <citation type="submission" date="2016-10" db="EMBL/GenBank/DDBJ databases">
        <authorList>
            <person name="Varghese N."/>
            <person name="Submissions S."/>
        </authorList>
    </citation>
    <scope>NUCLEOTIDE SEQUENCE [LARGE SCALE GENOMIC DNA]</scope>
    <source>
        <strain evidence="9">P18</strain>
    </source>
</reference>
<dbReference type="InterPro" id="IPR051913">
    <property type="entry name" value="GH2_Domain-Containing"/>
</dbReference>
<protein>
    <submittedName>
        <fullName evidence="8">Beta-galactosidase/beta-glucuronidase</fullName>
    </submittedName>
</protein>
<evidence type="ECO:0000256" key="2">
    <source>
        <dbReference type="ARBA" id="ARBA00009865"/>
    </source>
</evidence>
<dbReference type="InterPro" id="IPR008979">
    <property type="entry name" value="Galactose-bd-like_sf"/>
</dbReference>
<keyword evidence="3" id="KW-0378">Hydrolase</keyword>
<proteinExistence type="inferred from homology"/>
<dbReference type="SUPFAM" id="SSF51445">
    <property type="entry name" value="(Trans)glycosidases"/>
    <property type="match status" value="1"/>
</dbReference>
<dbReference type="CDD" id="cd18620">
    <property type="entry name" value="GH43_XylA-like"/>
    <property type="match status" value="1"/>
</dbReference>
<dbReference type="InterPro" id="IPR006102">
    <property type="entry name" value="Ig-like_GH2"/>
</dbReference>
<name>A0A1I5VFJ4_9FIRM</name>
<comment type="similarity">
    <text evidence="2">Belongs to the glycosyl hydrolase 43 family.</text>
</comment>
<feature type="domain" description="Glycoside hydrolase family 2 immunoglobulin-like beta-sandwich" evidence="6">
    <location>
        <begin position="202"/>
        <end position="268"/>
    </location>
</feature>
<evidence type="ECO:0000313" key="8">
    <source>
        <dbReference type="EMBL" id="SFQ06162.1"/>
    </source>
</evidence>
<dbReference type="Proteomes" id="UP000182624">
    <property type="component" value="Unassembled WGS sequence"/>
</dbReference>
<dbReference type="GO" id="GO:0004553">
    <property type="term" value="F:hydrolase activity, hydrolyzing O-glycosyl compounds"/>
    <property type="evidence" value="ECO:0007669"/>
    <property type="project" value="InterPro"/>
</dbReference>
<dbReference type="GO" id="GO:0005975">
    <property type="term" value="P:carbohydrate metabolic process"/>
    <property type="evidence" value="ECO:0007669"/>
    <property type="project" value="InterPro"/>
</dbReference>
<evidence type="ECO:0000256" key="5">
    <source>
        <dbReference type="PIRSR" id="PIRSR606710-2"/>
    </source>
</evidence>
<organism evidence="8 9">
    <name type="scientific">Butyrivibrio proteoclasticus</name>
    <dbReference type="NCBI Taxonomy" id="43305"/>
    <lineage>
        <taxon>Bacteria</taxon>
        <taxon>Bacillati</taxon>
        <taxon>Bacillota</taxon>
        <taxon>Clostridia</taxon>
        <taxon>Lachnospirales</taxon>
        <taxon>Lachnospiraceae</taxon>
        <taxon>Butyrivibrio</taxon>
    </lineage>
</organism>
<dbReference type="Gene3D" id="2.60.120.260">
    <property type="entry name" value="Galactose-binding domain-like"/>
    <property type="match status" value="2"/>
</dbReference>
<comment type="similarity">
    <text evidence="1">Belongs to the glycosyl hydrolase 2 family.</text>
</comment>
<evidence type="ECO:0000259" key="7">
    <source>
        <dbReference type="Pfam" id="PF02836"/>
    </source>
</evidence>
<dbReference type="Pfam" id="PF00703">
    <property type="entry name" value="Glyco_hydro_2"/>
    <property type="match status" value="1"/>
</dbReference>
<keyword evidence="9" id="KW-1185">Reference proteome</keyword>
<dbReference type="InterPro" id="IPR013783">
    <property type="entry name" value="Ig-like_fold"/>
</dbReference>
<sequence>MRKELGFNSDWFFYKGDISFENKESYDWEAISLPHTWNNLDGQDGGNDYYQGKAWYRKELGKELIPEGFDKDVFVRFGAASKRAEIYLNGELIGIHEGGFAAFTVSITDKLRGENDELLVMVDNSRELPIYPMQADFTFFGGLYREASLICFDSKEHLKVDAYGVDGIFVTAQADGGVTLRTCLQHNFDGASFCLKVYEGNGEARKLVKEIDNLPVCENASGFLEGSFTVNEAKLWDGVGSPFLYSLELELKNGDHLCDLITAIFGFRSFRVDVDEGFILNERVYPLHGVCRHQDRENMGWAITGKEHLEDMELIREIGANTVRLAHYQQAPYFYDLCDKNGMVVWAEIPFISVYDTRKEADENLLLQMSELIMQNFNHPSICFWGIANETGIGGESPEQYRILKELNSLTKELDPTRLTTMASFGGTKPDSPLFHSTDVATYNIYKGWYEGVAEDLGPFCDEMHKELKDVPLGISEYGADAVMMWHSDCPKVKDYTEEYQAFVHEEALKAFRERPYLFGTWLWNMFDFAADARDEGGCKGRNNKGLVTYDRKTKKQAFYLYKALWSTDPFVYICGRRFTKRWENTIQVKVYSNCRLLQLIVDGKIFSEKSSDSGIFIFEDVPLSAGKTVLEAKALYTHEVMRSEEKTGKDYVASDTLTIEKVNEIPAEYIFKEEKNLSEAVTQWFAGIAGEEETDVKELTVNEGCLSVFDPLEEVYKCKEGYEAIQELVAKPMAMVNPQMADRMKTGGSMSLHSIWHHISKMFPDELLYVVNERLNKIRKSIVMNPYLPLYEYIPDGEPRIFGDRLYVYGSHDFAGGELGFCPGDYMVYSAPLSDISQWRCDGVAFRRKECPFIKLEPGKDAMAAPDVVKGTDGRFYMYFNLSSQLCCQVAVSDRPEGPFKYYGEVSSADGIRYEDVKMFDPGVLVDDDGKVYLFIGFNMPGPVPEKFRNSYPPLPESSLGFELADDMKTIVRGPVQIIPGANKALGTAFEGHGFYEASSPRKINGKYVMVYSTELSHELAYAISDEPLGKYEYKGVLVSNGDFGFMENTEQVMPYGNNHGGLVLLNGSWYIFYHRQTHAIECCRQGCAEKLPILPDGWFGQAEITSCGLGEGPLPTAGSYNACYCCHLTSPIISRQRLTVRECRRDTEPHIYEEKTGEDESRYLHYIANIRESVTVGYKYFDFREPSVINLKLRGDGRVKVKIFIDSPKGHLIGSKEMELTALEFNDYAVEIEKVNGKHALYFVIECVDAVQFESFTFINN</sequence>
<accession>A0A1I5VFJ4</accession>
<dbReference type="Pfam" id="PF04616">
    <property type="entry name" value="Glyco_hydro_43"/>
    <property type="match status" value="1"/>
</dbReference>
<dbReference type="Gene3D" id="2.60.40.10">
    <property type="entry name" value="Immunoglobulins"/>
    <property type="match status" value="2"/>
</dbReference>
<dbReference type="InterPro" id="IPR017853">
    <property type="entry name" value="GH"/>
</dbReference>